<dbReference type="STRING" id="183763.LP52_09910"/>
<name>A0A0C2G6S7_9ACTN</name>
<keyword evidence="2" id="KW-1185">Reference proteome</keyword>
<dbReference type="CDD" id="cd03443">
    <property type="entry name" value="PaaI_thioesterase"/>
    <property type="match status" value="1"/>
</dbReference>
<dbReference type="Pfam" id="PF14539">
    <property type="entry name" value="DUF4442"/>
    <property type="match status" value="1"/>
</dbReference>
<organism evidence="1 2">
    <name type="scientific">Streptomonospora alba</name>
    <dbReference type="NCBI Taxonomy" id="183763"/>
    <lineage>
        <taxon>Bacteria</taxon>
        <taxon>Bacillati</taxon>
        <taxon>Actinomycetota</taxon>
        <taxon>Actinomycetes</taxon>
        <taxon>Streptosporangiales</taxon>
        <taxon>Nocardiopsidaceae</taxon>
        <taxon>Streptomonospora</taxon>
    </lineage>
</organism>
<dbReference type="InterPro" id="IPR029069">
    <property type="entry name" value="HotDog_dom_sf"/>
</dbReference>
<dbReference type="Gene3D" id="3.10.129.10">
    <property type="entry name" value="Hotdog Thioesterase"/>
    <property type="match status" value="1"/>
</dbReference>
<dbReference type="OrthoDB" id="196313at2"/>
<dbReference type="Proteomes" id="UP000031675">
    <property type="component" value="Unassembled WGS sequence"/>
</dbReference>
<evidence type="ECO:0008006" key="3">
    <source>
        <dbReference type="Google" id="ProtNLM"/>
    </source>
</evidence>
<protein>
    <recommendedName>
        <fullName evidence="3">DUF4442 domain-containing protein</fullName>
    </recommendedName>
</protein>
<dbReference type="InterPro" id="IPR027961">
    <property type="entry name" value="DUF4442"/>
</dbReference>
<comment type="caution">
    <text evidence="1">The sequence shown here is derived from an EMBL/GenBank/DDBJ whole genome shotgun (WGS) entry which is preliminary data.</text>
</comment>
<reference evidence="2" key="1">
    <citation type="journal article" date="2015" name="Chem. Biol.">
        <title>Structure, bioactivity, and resistance mechanism of streptomonomicin, an unusual lasso Peptide from an understudied halophilic actinomycete.</title>
        <authorList>
            <person name="Metelev M."/>
            <person name="Tietz J.I."/>
            <person name="Melby J.O."/>
            <person name="Blair P.M."/>
            <person name="Zhu L."/>
            <person name="Livnat I."/>
            <person name="Severinov K."/>
            <person name="Mitchell D.A."/>
        </authorList>
    </citation>
    <scope>NUCLEOTIDE SEQUENCE [LARGE SCALE GENOMIC DNA]</scope>
    <source>
        <strain evidence="2">YIM 90003</strain>
    </source>
</reference>
<proteinExistence type="predicted"/>
<evidence type="ECO:0000313" key="2">
    <source>
        <dbReference type="Proteomes" id="UP000031675"/>
    </source>
</evidence>
<dbReference type="SUPFAM" id="SSF54637">
    <property type="entry name" value="Thioesterase/thiol ester dehydrase-isomerase"/>
    <property type="match status" value="1"/>
</dbReference>
<sequence>MATMNAETAEFVKSGFTAAVPFARTLGVEFLDVDYGRVVMRLPDAEAHHNHVGGPHAGAMFTLGESASGAVVTGTFGELLDRCVPLAVKADIHYYKLAMGDMVAEARLTRPQEEIAGELDAGGRPEFAVEVELRTEDGTVTGAMTVTWTLKPNTR</sequence>
<accession>A0A0C2G6S7</accession>
<dbReference type="AlphaFoldDB" id="A0A0C2G6S7"/>
<evidence type="ECO:0000313" key="1">
    <source>
        <dbReference type="EMBL" id="KIH98993.1"/>
    </source>
</evidence>
<gene>
    <name evidence="1" type="ORF">LP52_09910</name>
</gene>
<dbReference type="EMBL" id="JROO01000017">
    <property type="protein sequence ID" value="KIH98993.1"/>
    <property type="molecule type" value="Genomic_DNA"/>
</dbReference>
<dbReference type="RefSeq" id="WP_040272671.1">
    <property type="nucleotide sequence ID" value="NZ_JROO01000017.1"/>
</dbReference>